<protein>
    <recommendedName>
        <fullName evidence="3">N-acetyltransferase domain-containing protein</fullName>
    </recommendedName>
</protein>
<dbReference type="EMBL" id="CADIKM010000015">
    <property type="protein sequence ID" value="CAB3792171.1"/>
    <property type="molecule type" value="Genomic_DNA"/>
</dbReference>
<dbReference type="Gene3D" id="3.40.630.30">
    <property type="match status" value="1"/>
</dbReference>
<dbReference type="Pfam" id="PF00583">
    <property type="entry name" value="Acetyltransf_1"/>
    <property type="match status" value="1"/>
</dbReference>
<proteinExistence type="predicted"/>
<dbReference type="GO" id="GO:0016747">
    <property type="term" value="F:acyltransferase activity, transferring groups other than amino-acyl groups"/>
    <property type="evidence" value="ECO:0007669"/>
    <property type="project" value="InterPro"/>
</dbReference>
<dbReference type="InterPro" id="IPR000182">
    <property type="entry name" value="GNAT_dom"/>
</dbReference>
<dbReference type="CDD" id="cd04301">
    <property type="entry name" value="NAT_SF"/>
    <property type="match status" value="1"/>
</dbReference>
<evidence type="ECO:0000313" key="5">
    <source>
        <dbReference type="Proteomes" id="UP000494115"/>
    </source>
</evidence>
<dbReference type="PANTHER" id="PTHR43877:SF2">
    <property type="entry name" value="AMINOALKYLPHOSPHONATE N-ACETYLTRANSFERASE-RELATED"/>
    <property type="match status" value="1"/>
</dbReference>
<feature type="domain" description="N-acetyltransferase" evidence="3">
    <location>
        <begin position="5"/>
        <end position="155"/>
    </location>
</feature>
<accession>A0A6S7B9B0</accession>
<dbReference type="PANTHER" id="PTHR43877">
    <property type="entry name" value="AMINOALKYLPHOSPHONATE N-ACETYLTRANSFERASE-RELATED-RELATED"/>
    <property type="match status" value="1"/>
</dbReference>
<keyword evidence="1" id="KW-0808">Transferase</keyword>
<name>A0A6S7B9B0_9BURK</name>
<reference evidence="4 5" key="1">
    <citation type="submission" date="2020-04" db="EMBL/GenBank/DDBJ databases">
        <authorList>
            <person name="De Canck E."/>
        </authorList>
    </citation>
    <scope>NUCLEOTIDE SEQUENCE [LARGE SCALE GENOMIC DNA]</scope>
    <source>
        <strain evidence="4 5">LMG 28138</strain>
    </source>
</reference>
<keyword evidence="5" id="KW-1185">Reference proteome</keyword>
<gene>
    <name evidence="4" type="ORF">LMG28138_03282</name>
</gene>
<evidence type="ECO:0000313" key="4">
    <source>
        <dbReference type="EMBL" id="CAB3792171.1"/>
    </source>
</evidence>
<dbReference type="InterPro" id="IPR050832">
    <property type="entry name" value="Bact_Acetyltransf"/>
</dbReference>
<dbReference type="SUPFAM" id="SSF55729">
    <property type="entry name" value="Acyl-CoA N-acyltransferases (Nat)"/>
    <property type="match status" value="1"/>
</dbReference>
<dbReference type="InterPro" id="IPR016181">
    <property type="entry name" value="Acyl_CoA_acyltransferase"/>
</dbReference>
<dbReference type="AlphaFoldDB" id="A0A6S7B9B0"/>
<organism evidence="4 5">
    <name type="scientific">Pararobbsia alpina</name>
    <dbReference type="NCBI Taxonomy" id="621374"/>
    <lineage>
        <taxon>Bacteria</taxon>
        <taxon>Pseudomonadati</taxon>
        <taxon>Pseudomonadota</taxon>
        <taxon>Betaproteobacteria</taxon>
        <taxon>Burkholderiales</taxon>
        <taxon>Burkholderiaceae</taxon>
        <taxon>Pararobbsia</taxon>
    </lineage>
</organism>
<dbReference type="PROSITE" id="PS51186">
    <property type="entry name" value="GNAT"/>
    <property type="match status" value="1"/>
</dbReference>
<evidence type="ECO:0000256" key="2">
    <source>
        <dbReference type="ARBA" id="ARBA00023315"/>
    </source>
</evidence>
<dbReference type="Proteomes" id="UP000494115">
    <property type="component" value="Unassembled WGS sequence"/>
</dbReference>
<evidence type="ECO:0000256" key="1">
    <source>
        <dbReference type="ARBA" id="ARBA00022679"/>
    </source>
</evidence>
<keyword evidence="2" id="KW-0012">Acyltransferase</keyword>
<sequence>MTDPLHLRRATLEDVGAISDVYLRSRQTIAAYAPLMHSDEEVRQWIAEFLVPSGEVTVALDGDRIAGMSAMSRAYGVVWLDQLYVSPSSFGLGIGSRLLADVIDRALTVVQLYTFVQNTRARAFYERHGFEAIEYGDGKNNEEGCPDVLYRLPYRDACKR</sequence>
<evidence type="ECO:0000259" key="3">
    <source>
        <dbReference type="PROSITE" id="PS51186"/>
    </source>
</evidence>